<evidence type="ECO:0000256" key="1">
    <source>
        <dbReference type="SAM" id="MobiDB-lite"/>
    </source>
</evidence>
<dbReference type="InterPro" id="IPR029058">
    <property type="entry name" value="AB_hydrolase_fold"/>
</dbReference>
<evidence type="ECO:0000313" key="2">
    <source>
        <dbReference type="EMBL" id="NYJ78566.1"/>
    </source>
</evidence>
<protein>
    <recommendedName>
        <fullName evidence="4">Alpha/beta hydrolase family protein</fullName>
    </recommendedName>
</protein>
<dbReference type="EMBL" id="JACCFY010000001">
    <property type="protein sequence ID" value="NYJ78566.1"/>
    <property type="molecule type" value="Genomic_DNA"/>
</dbReference>
<name>A0A7Z0GM91_9MICC</name>
<evidence type="ECO:0008006" key="4">
    <source>
        <dbReference type="Google" id="ProtNLM"/>
    </source>
</evidence>
<gene>
    <name evidence="2" type="ORF">HNR09_001977</name>
</gene>
<comment type="caution">
    <text evidence="2">The sequence shown here is derived from an EMBL/GenBank/DDBJ whole genome shotgun (WGS) entry which is preliminary data.</text>
</comment>
<keyword evidence="3" id="KW-1185">Reference proteome</keyword>
<evidence type="ECO:0000313" key="3">
    <source>
        <dbReference type="Proteomes" id="UP000535437"/>
    </source>
</evidence>
<dbReference type="AlphaFoldDB" id="A0A7Z0GM91"/>
<feature type="region of interest" description="Disordered" evidence="1">
    <location>
        <begin position="525"/>
        <end position="635"/>
    </location>
</feature>
<organism evidence="2 3">
    <name type="scientific">Nesterenkonia xinjiangensis</name>
    <dbReference type="NCBI Taxonomy" id="225327"/>
    <lineage>
        <taxon>Bacteria</taxon>
        <taxon>Bacillati</taxon>
        <taxon>Actinomycetota</taxon>
        <taxon>Actinomycetes</taxon>
        <taxon>Micrococcales</taxon>
        <taxon>Micrococcaceae</taxon>
        <taxon>Nesterenkonia</taxon>
    </lineage>
</organism>
<dbReference type="RefSeq" id="WP_179541893.1">
    <property type="nucleotide sequence ID" value="NZ_BAAALL010000005.1"/>
</dbReference>
<dbReference type="SUPFAM" id="SSF53474">
    <property type="entry name" value="alpha/beta-Hydrolases"/>
    <property type="match status" value="1"/>
</dbReference>
<feature type="compositionally biased region" description="Polar residues" evidence="1">
    <location>
        <begin position="602"/>
        <end position="615"/>
    </location>
</feature>
<dbReference type="Proteomes" id="UP000535437">
    <property type="component" value="Unassembled WGS sequence"/>
</dbReference>
<sequence>MDPSSLKPTITGPLVPGPTHPGSFTTQVTGGPTWTEVFWETLMESAAHLSRAREISDAQSSDIAANNTLLMTPLAAAPHWRIPLLGVRGVVLAGRIVLVGEMVQAYLHGVQTCHDAYRDAESLVRRWLQLARLLEETPYVVGQGVQGDTGLVGDWARSVGVLGGREAMRVLMLTLSRGRSGLGGAGRQGLGKAWDRASSTGFLAIEALKENDGLSTYEMDRHLLELRGETGRFIHEGDGTLHSWYAQMQEVPSQGDLAVTSVADDDGGTTYLVHLPGLDMDVTDMNREDGRGYLGLVDAVFNDAEQVSEAVDQALQAVGAEEGDAVALSGYSLGGIGASNVVRNGRLGQKYNLLAATSLGAPGQQGSYPPGTQTSTTHIQDRRDPVPHILGEHQGTGVNRQVIDVAHHNEDLDLEGLSLFGDAHSYEHYLDIVEELEADPEEHLGEDGDTLLRDFAALYDGEAETVVFETGWKEDPDHEVHHPFQKEFWEEPDLEEIMQESLDGLGMSRIGDVFGPLTSVYPPTAAEAGSTGKAPEVTAAEGAHEVRSPLAQETTTAQESTPGQEDRSGQEGRPGREAQPLPSGVMGPRVRGPGHPDLDTPNLDTPNLDTPNLDTPGSPWAEVEMPVHAHGAQSR</sequence>
<feature type="compositionally biased region" description="Polar residues" evidence="1">
    <location>
        <begin position="551"/>
        <end position="563"/>
    </location>
</feature>
<accession>A0A7Z0GM91</accession>
<proteinExistence type="predicted"/>
<feature type="compositionally biased region" description="Basic and acidic residues" evidence="1">
    <location>
        <begin position="564"/>
        <end position="576"/>
    </location>
</feature>
<reference evidence="2 3" key="1">
    <citation type="submission" date="2020-07" db="EMBL/GenBank/DDBJ databases">
        <title>Sequencing the genomes of 1000 actinobacteria strains.</title>
        <authorList>
            <person name="Klenk H.-P."/>
        </authorList>
    </citation>
    <scope>NUCLEOTIDE SEQUENCE [LARGE SCALE GENOMIC DNA]</scope>
    <source>
        <strain evidence="2 3">DSM 15475</strain>
    </source>
</reference>
<feature type="region of interest" description="Disordered" evidence="1">
    <location>
        <begin position="1"/>
        <end position="26"/>
    </location>
</feature>